<evidence type="ECO:0000313" key="2">
    <source>
        <dbReference type="EMBL" id="KAK7204457.1"/>
    </source>
</evidence>
<keyword evidence="1" id="KW-1133">Transmembrane helix</keyword>
<reference evidence="2 3" key="1">
    <citation type="submission" date="2024-03" db="EMBL/GenBank/DDBJ databases">
        <title>Genome-scale model development and genomic sequencing of the oleaginous clade Lipomyces.</title>
        <authorList>
            <consortium name="Lawrence Berkeley National Laboratory"/>
            <person name="Czajka J.J."/>
            <person name="Han Y."/>
            <person name="Kim J."/>
            <person name="Mondo S.J."/>
            <person name="Hofstad B.A."/>
            <person name="Robles A."/>
            <person name="Haridas S."/>
            <person name="Riley R."/>
            <person name="LaButti K."/>
            <person name="Pangilinan J."/>
            <person name="Andreopoulos W."/>
            <person name="Lipzen A."/>
            <person name="Yan J."/>
            <person name="Wang M."/>
            <person name="Ng V."/>
            <person name="Grigoriev I.V."/>
            <person name="Spatafora J.W."/>
            <person name="Magnuson J.K."/>
            <person name="Baker S.E."/>
            <person name="Pomraning K.R."/>
        </authorList>
    </citation>
    <scope>NUCLEOTIDE SEQUENCE [LARGE SCALE GENOMIC DNA]</scope>
    <source>
        <strain evidence="2 3">Phaff 52-87</strain>
    </source>
</reference>
<dbReference type="Proteomes" id="UP001498771">
    <property type="component" value="Unassembled WGS sequence"/>
</dbReference>
<dbReference type="GeneID" id="90035564"/>
<keyword evidence="1" id="KW-0472">Membrane</keyword>
<feature type="transmembrane region" description="Helical" evidence="1">
    <location>
        <begin position="78"/>
        <end position="95"/>
    </location>
</feature>
<sequence>MILIVFSLLLSFPMFLERVLFFPLSFLFFFSPSFCLSYTQPSPLTMPFFSYFCVFLCDVWVSWLLLPVVFENDYSSTVYRSFTYSIYLPILFILFF</sequence>
<protein>
    <submittedName>
        <fullName evidence="2">Uncharacterized protein</fullName>
    </submittedName>
</protein>
<comment type="caution">
    <text evidence="2">The sequence shown here is derived from an EMBL/GenBank/DDBJ whole genome shotgun (WGS) entry which is preliminary data.</text>
</comment>
<dbReference type="EMBL" id="JBBJBU010000008">
    <property type="protein sequence ID" value="KAK7204457.1"/>
    <property type="molecule type" value="Genomic_DNA"/>
</dbReference>
<evidence type="ECO:0000256" key="1">
    <source>
        <dbReference type="SAM" id="Phobius"/>
    </source>
</evidence>
<gene>
    <name evidence="2" type="ORF">BZA70DRAFT_192963</name>
</gene>
<keyword evidence="3" id="KW-1185">Reference proteome</keyword>
<accession>A0ABR1F3N6</accession>
<keyword evidence="1" id="KW-0812">Transmembrane</keyword>
<proteinExistence type="predicted"/>
<organism evidence="2 3">
    <name type="scientific">Myxozyma melibiosi</name>
    <dbReference type="NCBI Taxonomy" id="54550"/>
    <lineage>
        <taxon>Eukaryota</taxon>
        <taxon>Fungi</taxon>
        <taxon>Dikarya</taxon>
        <taxon>Ascomycota</taxon>
        <taxon>Saccharomycotina</taxon>
        <taxon>Lipomycetes</taxon>
        <taxon>Lipomycetales</taxon>
        <taxon>Lipomycetaceae</taxon>
        <taxon>Myxozyma</taxon>
    </lineage>
</organism>
<dbReference type="RefSeq" id="XP_064767490.1">
    <property type="nucleotide sequence ID" value="XM_064910052.1"/>
</dbReference>
<name>A0ABR1F3N6_9ASCO</name>
<evidence type="ECO:0000313" key="3">
    <source>
        <dbReference type="Proteomes" id="UP001498771"/>
    </source>
</evidence>
<feature type="transmembrane region" description="Helical" evidence="1">
    <location>
        <begin position="45"/>
        <end position="66"/>
    </location>
</feature>